<keyword evidence="8 12" id="KW-0808">Transferase</keyword>
<gene>
    <name evidence="16" type="ORF">NC99_42980</name>
</gene>
<feature type="binding site" evidence="13">
    <location>
        <position position="198"/>
    </location>
    <ligand>
        <name>substrate</name>
    </ligand>
</feature>
<evidence type="ECO:0000256" key="4">
    <source>
        <dbReference type="ARBA" id="ARBA00011218"/>
    </source>
</evidence>
<dbReference type="PANTHER" id="PTHR32179">
    <property type="entry name" value="NICOTINATE-NUCLEOTIDE PYROPHOSPHORYLASE [CARBOXYLATING]"/>
    <property type="match status" value="1"/>
</dbReference>
<dbReference type="GO" id="GO:0034213">
    <property type="term" value="P:quinolinate catabolic process"/>
    <property type="evidence" value="ECO:0007669"/>
    <property type="project" value="TreeGrafter"/>
</dbReference>
<comment type="subunit">
    <text evidence="4">Hexamer formed by 3 homodimers.</text>
</comment>
<protein>
    <recommendedName>
        <fullName evidence="11">Probable nicotinate-nucleotide pyrophosphorylase [carboxylating]</fullName>
        <ecNumber evidence="5">2.4.2.19</ecNumber>
    </recommendedName>
    <alternativeName>
        <fullName evidence="9">Quinolinate phosphoribosyltransferase [decarboxylating]</fullName>
    </alternativeName>
</protein>
<organism evidence="16 17">
    <name type="scientific">Sunxiuqinia dokdonensis</name>
    <dbReference type="NCBI Taxonomy" id="1409788"/>
    <lineage>
        <taxon>Bacteria</taxon>
        <taxon>Pseudomonadati</taxon>
        <taxon>Bacteroidota</taxon>
        <taxon>Bacteroidia</taxon>
        <taxon>Marinilabiliales</taxon>
        <taxon>Prolixibacteraceae</taxon>
        <taxon>Sunxiuqinia</taxon>
    </lineage>
</organism>
<accession>A0A0L8V2X6</accession>
<feature type="binding site" evidence="13">
    <location>
        <begin position="263"/>
        <end position="265"/>
    </location>
    <ligand>
        <name>substrate</name>
    </ligand>
</feature>
<dbReference type="SUPFAM" id="SSF54675">
    <property type="entry name" value="Nicotinate/Quinolinate PRTase N-terminal domain-like"/>
    <property type="match status" value="1"/>
</dbReference>
<dbReference type="GO" id="GO:0009435">
    <property type="term" value="P:NAD+ biosynthetic process"/>
    <property type="evidence" value="ECO:0007669"/>
    <property type="project" value="UniProtKB-UniPathway"/>
</dbReference>
<dbReference type="EC" id="2.4.2.19" evidence="5"/>
<dbReference type="OrthoDB" id="9782546at2"/>
<dbReference type="GO" id="GO:0005737">
    <property type="term" value="C:cytoplasm"/>
    <property type="evidence" value="ECO:0007669"/>
    <property type="project" value="TreeGrafter"/>
</dbReference>
<evidence type="ECO:0000259" key="15">
    <source>
        <dbReference type="Pfam" id="PF02749"/>
    </source>
</evidence>
<evidence type="ECO:0000256" key="5">
    <source>
        <dbReference type="ARBA" id="ARBA00011944"/>
    </source>
</evidence>
<dbReference type="InterPro" id="IPR022412">
    <property type="entry name" value="Quinolinate_PRibosylTrfase_N"/>
</dbReference>
<evidence type="ECO:0000256" key="2">
    <source>
        <dbReference type="ARBA" id="ARBA00004893"/>
    </source>
</evidence>
<evidence type="ECO:0000256" key="1">
    <source>
        <dbReference type="ARBA" id="ARBA00003237"/>
    </source>
</evidence>
<feature type="domain" description="Quinolinate phosphoribosyl transferase N-terminal" evidence="15">
    <location>
        <begin position="26"/>
        <end position="111"/>
    </location>
</feature>
<dbReference type="FunFam" id="3.90.1170.20:FF:000001">
    <property type="entry name" value="Nicotinate-nucleotide diphosphorylase (Carboxylating)"/>
    <property type="match status" value="1"/>
</dbReference>
<dbReference type="Proteomes" id="UP000036958">
    <property type="component" value="Unassembled WGS sequence"/>
</dbReference>
<name>A0A0L8V2X6_9BACT</name>
<dbReference type="PATRIC" id="fig|1409788.3.peg.4392"/>
<evidence type="ECO:0000256" key="12">
    <source>
        <dbReference type="PIRNR" id="PIRNR006250"/>
    </source>
</evidence>
<evidence type="ECO:0000256" key="13">
    <source>
        <dbReference type="PIRSR" id="PIRSR006250-1"/>
    </source>
</evidence>
<keyword evidence="6" id="KW-0662">Pyridine nucleotide biosynthesis</keyword>
<comment type="similarity">
    <text evidence="3 12">Belongs to the NadC/ModD family.</text>
</comment>
<keyword evidence="7 12" id="KW-0328">Glycosyltransferase</keyword>
<dbReference type="CDD" id="cd01572">
    <property type="entry name" value="QPRTase"/>
    <property type="match status" value="1"/>
</dbReference>
<comment type="caution">
    <text evidence="16">The sequence shown here is derived from an EMBL/GenBank/DDBJ whole genome shotgun (WGS) entry which is preliminary data.</text>
</comment>
<dbReference type="InterPro" id="IPR013785">
    <property type="entry name" value="Aldolase_TIM"/>
</dbReference>
<dbReference type="InterPro" id="IPR036068">
    <property type="entry name" value="Nicotinate_pribotase-like_C"/>
</dbReference>
<dbReference type="InterPro" id="IPR004393">
    <property type="entry name" value="NadC"/>
</dbReference>
<dbReference type="Gene3D" id="3.90.1170.20">
    <property type="entry name" value="Quinolinate phosphoribosyl transferase, N-terminal domain"/>
    <property type="match status" value="1"/>
</dbReference>
<dbReference type="PANTHER" id="PTHR32179:SF3">
    <property type="entry name" value="NICOTINATE-NUCLEOTIDE PYROPHOSPHORYLASE [CARBOXYLATING]"/>
    <property type="match status" value="1"/>
</dbReference>
<dbReference type="Pfam" id="PF02749">
    <property type="entry name" value="QRPTase_N"/>
    <property type="match status" value="1"/>
</dbReference>
<comment type="catalytic activity">
    <reaction evidence="10">
        <text>nicotinate beta-D-ribonucleotide + CO2 + diphosphate = quinolinate + 5-phospho-alpha-D-ribose 1-diphosphate + 2 H(+)</text>
        <dbReference type="Rhea" id="RHEA:12733"/>
        <dbReference type="ChEBI" id="CHEBI:15378"/>
        <dbReference type="ChEBI" id="CHEBI:16526"/>
        <dbReference type="ChEBI" id="CHEBI:29959"/>
        <dbReference type="ChEBI" id="CHEBI:33019"/>
        <dbReference type="ChEBI" id="CHEBI:57502"/>
        <dbReference type="ChEBI" id="CHEBI:58017"/>
        <dbReference type="EC" id="2.4.2.19"/>
    </reaction>
</comment>
<evidence type="ECO:0000256" key="11">
    <source>
        <dbReference type="ARBA" id="ARBA00069173"/>
    </source>
</evidence>
<evidence type="ECO:0000256" key="9">
    <source>
        <dbReference type="ARBA" id="ARBA00033102"/>
    </source>
</evidence>
<dbReference type="InterPro" id="IPR027277">
    <property type="entry name" value="NadC/ModD"/>
</dbReference>
<feature type="binding site" evidence="13">
    <location>
        <position position="101"/>
    </location>
    <ligand>
        <name>substrate</name>
    </ligand>
</feature>
<feature type="binding site" evidence="13">
    <location>
        <begin position="134"/>
        <end position="136"/>
    </location>
    <ligand>
        <name>substrate</name>
    </ligand>
</feature>
<dbReference type="SUPFAM" id="SSF51690">
    <property type="entry name" value="Nicotinate/Quinolinate PRTase C-terminal domain-like"/>
    <property type="match status" value="1"/>
</dbReference>
<feature type="binding site" evidence="13">
    <location>
        <position position="158"/>
    </location>
    <ligand>
        <name>substrate</name>
    </ligand>
</feature>
<dbReference type="InterPro" id="IPR002638">
    <property type="entry name" value="Quinolinate_PRibosylTrfase_C"/>
</dbReference>
<evidence type="ECO:0000256" key="8">
    <source>
        <dbReference type="ARBA" id="ARBA00022679"/>
    </source>
</evidence>
<dbReference type="EMBL" id="LGIA01000208">
    <property type="protein sequence ID" value="KOH42855.1"/>
    <property type="molecule type" value="Genomic_DNA"/>
</dbReference>
<evidence type="ECO:0000259" key="14">
    <source>
        <dbReference type="Pfam" id="PF01729"/>
    </source>
</evidence>
<dbReference type="RefSeq" id="WP_053188076.1">
    <property type="nucleotide sequence ID" value="NZ_LGIA01000208.1"/>
</dbReference>
<feature type="domain" description="Quinolinate phosphoribosyl transferase C-terminal" evidence="14">
    <location>
        <begin position="113"/>
        <end position="276"/>
    </location>
</feature>
<evidence type="ECO:0000256" key="10">
    <source>
        <dbReference type="ARBA" id="ARBA00047445"/>
    </source>
</evidence>
<evidence type="ECO:0000256" key="7">
    <source>
        <dbReference type="ARBA" id="ARBA00022676"/>
    </source>
</evidence>
<comment type="pathway">
    <text evidence="2">Cofactor biosynthesis; NAD(+) biosynthesis; nicotinate D-ribonucleotide from quinolinate: step 1/1.</text>
</comment>
<dbReference type="Pfam" id="PF01729">
    <property type="entry name" value="QRPTase_C"/>
    <property type="match status" value="1"/>
</dbReference>
<evidence type="ECO:0000256" key="6">
    <source>
        <dbReference type="ARBA" id="ARBA00022642"/>
    </source>
</evidence>
<dbReference type="PIRSF" id="PIRSF006250">
    <property type="entry name" value="NadC_ModD"/>
    <property type="match status" value="1"/>
</dbReference>
<comment type="function">
    <text evidence="1">Involved in the catabolism of quinolinic acid (QA).</text>
</comment>
<dbReference type="STRING" id="1409788.NC99_42980"/>
<feature type="binding site" evidence="13">
    <location>
        <begin position="242"/>
        <end position="244"/>
    </location>
    <ligand>
        <name>substrate</name>
    </ligand>
</feature>
<evidence type="ECO:0000256" key="3">
    <source>
        <dbReference type="ARBA" id="ARBA00009400"/>
    </source>
</evidence>
<dbReference type="Gene3D" id="3.20.20.70">
    <property type="entry name" value="Aldolase class I"/>
    <property type="match status" value="1"/>
</dbReference>
<dbReference type="AlphaFoldDB" id="A0A0L8V2X6"/>
<feature type="binding site" evidence="13">
    <location>
        <position position="219"/>
    </location>
    <ligand>
        <name>substrate</name>
    </ligand>
</feature>
<proteinExistence type="inferred from homology"/>
<keyword evidence="17" id="KW-1185">Reference proteome</keyword>
<dbReference type="GO" id="GO:0004514">
    <property type="term" value="F:nicotinate-nucleotide diphosphorylase (carboxylating) activity"/>
    <property type="evidence" value="ECO:0007669"/>
    <property type="project" value="UniProtKB-EC"/>
</dbReference>
<evidence type="ECO:0000313" key="16">
    <source>
        <dbReference type="EMBL" id="KOH42855.1"/>
    </source>
</evidence>
<sequence>MITANELEAAKKLIALALEEDVAGGDITTDNLIPSETRRKAYMVAKADGVVAGLPVAEMVFRQLDQSLVWKPEVAEGDRVSNGTVLVRFEASYRALLTAERTALNFLQRLSGIATISARYADEVKGTNTVILDTRKTLPGFRMLDKYAVRTGGATNHRIGLFDMVMIKDNHIEVAGGITAAVEQIKAKVPSLIKIEVETTNLEQVAEALAAGADIIMLDNMDNETMTQAVQLIQGKAKVEASGNMTLDRIRGVASTGVDYISIGALTHSVQAMDISQRLEE</sequence>
<feature type="binding site" evidence="13">
    <location>
        <position position="168"/>
    </location>
    <ligand>
        <name>substrate</name>
    </ligand>
</feature>
<dbReference type="NCBIfam" id="TIGR00078">
    <property type="entry name" value="nadC"/>
    <property type="match status" value="1"/>
</dbReference>
<dbReference type="UniPathway" id="UPA00253">
    <property type="reaction ID" value="UER00331"/>
</dbReference>
<reference evidence="17" key="1">
    <citation type="submission" date="2015-07" db="EMBL/GenBank/DDBJ databases">
        <title>Genome sequencing of Sunxiuqinia dokdonensis strain SK.</title>
        <authorList>
            <person name="Ahn S."/>
            <person name="Kim B.-C."/>
        </authorList>
    </citation>
    <scope>NUCLEOTIDE SEQUENCE [LARGE SCALE GENOMIC DNA]</scope>
    <source>
        <strain evidence="17">SK</strain>
    </source>
</reference>
<evidence type="ECO:0000313" key="17">
    <source>
        <dbReference type="Proteomes" id="UP000036958"/>
    </source>
</evidence>
<dbReference type="FunFam" id="3.20.20.70:FF:000030">
    <property type="entry name" value="Nicotinate-nucleotide pyrophosphorylase, carboxylating"/>
    <property type="match status" value="1"/>
</dbReference>
<dbReference type="InterPro" id="IPR037128">
    <property type="entry name" value="Quinolinate_PRibosylTase_N_sf"/>
</dbReference>